<evidence type="ECO:0000313" key="2">
    <source>
        <dbReference type="Proteomes" id="UP000191124"/>
    </source>
</evidence>
<dbReference type="EMBL" id="MUAL01000065">
    <property type="protein sequence ID" value="OOR21735.1"/>
    <property type="molecule type" value="Genomic_DNA"/>
</dbReference>
<sequence>MIHESNKVNDLVITEGKLNFEDIYSKSYFPKEYEEDLKKANLLLIPYEGFKTIEDPVFPEETMKFYEFIKDYSDERLIGDICISDDNYVELELHADLISLANMVIDTAVLPITLGLITNYISQKLQERKGDLKIKVNMTVVDGEKSTTISYEGDADKFEETIKAVNQINN</sequence>
<name>A0A1S9UHP8_BACCE</name>
<organism evidence="1 2">
    <name type="scientific">Bacillus cereus</name>
    <dbReference type="NCBI Taxonomy" id="1396"/>
    <lineage>
        <taxon>Bacteria</taxon>
        <taxon>Bacillati</taxon>
        <taxon>Bacillota</taxon>
        <taxon>Bacilli</taxon>
        <taxon>Bacillales</taxon>
        <taxon>Bacillaceae</taxon>
        <taxon>Bacillus</taxon>
        <taxon>Bacillus cereus group</taxon>
    </lineage>
</organism>
<gene>
    <name evidence="1" type="ORF">BW892_22350</name>
</gene>
<dbReference type="AlphaFoldDB" id="A0A1S9UHP8"/>
<comment type="caution">
    <text evidence="1">The sequence shown here is derived from an EMBL/GenBank/DDBJ whole genome shotgun (WGS) entry which is preliminary data.</text>
</comment>
<proteinExistence type="predicted"/>
<reference evidence="1 2" key="1">
    <citation type="submission" date="2017-01" db="EMBL/GenBank/DDBJ databases">
        <title>Bacillus cereus isolates.</title>
        <authorList>
            <person name="Beno S.M."/>
        </authorList>
    </citation>
    <scope>NUCLEOTIDE SEQUENCE [LARGE SCALE GENOMIC DNA]</scope>
    <source>
        <strain evidence="1 2">FSL M7-1219</strain>
    </source>
</reference>
<dbReference type="RefSeq" id="WP_078181612.1">
    <property type="nucleotide sequence ID" value="NZ_MUAL01000065.1"/>
</dbReference>
<dbReference type="Proteomes" id="UP000191124">
    <property type="component" value="Unassembled WGS sequence"/>
</dbReference>
<accession>A0A1S9UHP8</accession>
<protein>
    <submittedName>
        <fullName evidence="1">Uncharacterized protein</fullName>
    </submittedName>
</protein>
<evidence type="ECO:0000313" key="1">
    <source>
        <dbReference type="EMBL" id="OOR21735.1"/>
    </source>
</evidence>